<accession>A0A926EMD8</accession>
<gene>
    <name evidence="3" type="ORF">H8705_06685</name>
</gene>
<dbReference type="CDD" id="cd04692">
    <property type="entry name" value="NUDIX_Hydrolase"/>
    <property type="match status" value="1"/>
</dbReference>
<protein>
    <submittedName>
        <fullName evidence="3">NUDIX domain-containing protein</fullName>
    </submittedName>
</protein>
<dbReference type="Proteomes" id="UP000623678">
    <property type="component" value="Unassembled WGS sequence"/>
</dbReference>
<dbReference type="InterPro" id="IPR000086">
    <property type="entry name" value="NUDIX_hydrolase_dom"/>
</dbReference>
<dbReference type="EMBL" id="JACRTD010000004">
    <property type="protein sequence ID" value="MBC8585266.1"/>
    <property type="molecule type" value="Genomic_DNA"/>
</dbReference>
<dbReference type="SUPFAM" id="SSF55811">
    <property type="entry name" value="Nudix"/>
    <property type="match status" value="1"/>
</dbReference>
<name>A0A926EMD8_9FIRM</name>
<dbReference type="RefSeq" id="WP_262395050.1">
    <property type="nucleotide sequence ID" value="NZ_JACRTD010000004.1"/>
</dbReference>
<keyword evidence="1" id="KW-0378">Hydrolase</keyword>
<evidence type="ECO:0000313" key="3">
    <source>
        <dbReference type="EMBL" id="MBC8585266.1"/>
    </source>
</evidence>
<feature type="domain" description="Nudix hydrolase" evidence="2">
    <location>
        <begin position="29"/>
        <end position="169"/>
    </location>
</feature>
<sequence>MGQEMLAIYDEDLKEIGKAPREEAHRKGFLHQVVHCWVATRQGEEIWLYFQQRSFEKKDFPGLYDLAVGGHIDAGEEATDALLREMREEIGVVPQKDRLRYLGIRREEIRLGTFYDREIAQVYLYDPLQPSFSPGEEVERMIGIPLPELKKKELFGQKEILGYTLDGKRITLKEEMWCRHPGEFEEMVLPVIQGLEVREL</sequence>
<evidence type="ECO:0000313" key="4">
    <source>
        <dbReference type="Proteomes" id="UP000623678"/>
    </source>
</evidence>
<evidence type="ECO:0000256" key="1">
    <source>
        <dbReference type="ARBA" id="ARBA00022801"/>
    </source>
</evidence>
<dbReference type="Pfam" id="PF00293">
    <property type="entry name" value="NUDIX"/>
    <property type="match status" value="1"/>
</dbReference>
<evidence type="ECO:0000259" key="2">
    <source>
        <dbReference type="PROSITE" id="PS51462"/>
    </source>
</evidence>
<dbReference type="AlphaFoldDB" id="A0A926EMD8"/>
<proteinExistence type="predicted"/>
<keyword evidence="4" id="KW-1185">Reference proteome</keyword>
<dbReference type="PROSITE" id="PS51462">
    <property type="entry name" value="NUDIX"/>
    <property type="match status" value="1"/>
</dbReference>
<dbReference type="PANTHER" id="PTHR10885:SF0">
    <property type="entry name" value="ISOPENTENYL-DIPHOSPHATE DELTA-ISOMERASE"/>
    <property type="match status" value="1"/>
</dbReference>
<reference evidence="3" key="1">
    <citation type="submission" date="2020-08" db="EMBL/GenBank/DDBJ databases">
        <title>Genome public.</title>
        <authorList>
            <person name="Liu C."/>
            <person name="Sun Q."/>
        </authorList>
    </citation>
    <scope>NUCLEOTIDE SEQUENCE</scope>
    <source>
        <strain evidence="3">NSJ-64</strain>
    </source>
</reference>
<comment type="caution">
    <text evidence="3">The sequence shown here is derived from an EMBL/GenBank/DDBJ whole genome shotgun (WGS) entry which is preliminary data.</text>
</comment>
<organism evidence="3 4">
    <name type="scientific">Youxingia wuxianensis</name>
    <dbReference type="NCBI Taxonomy" id="2763678"/>
    <lineage>
        <taxon>Bacteria</taxon>
        <taxon>Bacillati</taxon>
        <taxon>Bacillota</taxon>
        <taxon>Clostridia</taxon>
        <taxon>Eubacteriales</taxon>
        <taxon>Oscillospiraceae</taxon>
        <taxon>Youxingia</taxon>
    </lineage>
</organism>
<dbReference type="GO" id="GO:0016787">
    <property type="term" value="F:hydrolase activity"/>
    <property type="evidence" value="ECO:0007669"/>
    <property type="project" value="UniProtKB-KW"/>
</dbReference>
<dbReference type="PROSITE" id="PS00893">
    <property type="entry name" value="NUDIX_BOX"/>
    <property type="match status" value="1"/>
</dbReference>
<dbReference type="InterPro" id="IPR015797">
    <property type="entry name" value="NUDIX_hydrolase-like_dom_sf"/>
</dbReference>
<dbReference type="Gene3D" id="3.90.79.10">
    <property type="entry name" value="Nucleoside Triphosphate Pyrophosphohydrolase"/>
    <property type="match status" value="1"/>
</dbReference>
<dbReference type="PANTHER" id="PTHR10885">
    <property type="entry name" value="ISOPENTENYL-DIPHOSPHATE DELTA-ISOMERASE"/>
    <property type="match status" value="1"/>
</dbReference>
<dbReference type="InterPro" id="IPR020084">
    <property type="entry name" value="NUDIX_hydrolase_CS"/>
</dbReference>